<dbReference type="AlphaFoldDB" id="A0AAP0V5G6"/>
<protein>
    <submittedName>
        <fullName evidence="1">Conjugal transfer protein TraF</fullName>
    </submittedName>
</protein>
<name>A0AAP0V5G6_PREIN</name>
<evidence type="ECO:0000313" key="2">
    <source>
        <dbReference type="Proteomes" id="UP000032541"/>
    </source>
</evidence>
<reference evidence="1 2" key="1">
    <citation type="journal article" date="2015" name="BMC Genomics">
        <title>Comparative genome analysis of Prevotella intermedia strain isolated from infected root canal reveals features related to pathogenicity and adaptation.</title>
        <authorList>
            <person name="Ruan Y."/>
            <person name="Shen L."/>
            <person name="Zou Y."/>
            <person name="Qi Z."/>
            <person name="Yin J."/>
            <person name="Jiang J."/>
            <person name="Guo L."/>
            <person name="He L."/>
            <person name="Chen Z."/>
            <person name="Tang Z."/>
            <person name="Qin S."/>
        </authorList>
    </citation>
    <scope>NUCLEOTIDE SEQUENCE [LARGE SCALE GENOMIC DNA]</scope>
    <source>
        <strain evidence="1 2">ZT</strain>
    </source>
</reference>
<organism evidence="1 2">
    <name type="scientific">Prevotella intermedia ZT</name>
    <dbReference type="NCBI Taxonomy" id="1347790"/>
    <lineage>
        <taxon>Bacteria</taxon>
        <taxon>Pseudomonadati</taxon>
        <taxon>Bacteroidota</taxon>
        <taxon>Bacteroidia</taxon>
        <taxon>Bacteroidales</taxon>
        <taxon>Prevotellaceae</taxon>
        <taxon>Prevotella</taxon>
    </lineage>
</organism>
<proteinExistence type="predicted"/>
<gene>
    <name evidence="1" type="ORF">M573_108039</name>
</gene>
<dbReference type="EMBL" id="ATMK01000008">
    <property type="protein sequence ID" value="KJJ87267.1"/>
    <property type="molecule type" value="Genomic_DNA"/>
</dbReference>
<sequence length="84" mass="9724">MPVLSIHGERLPYHKAGTHYAYEKTGNLADATEIENDHKNKDCQQASCKEEEVLRLQALELYRPAYTLVDFKCCHRLTGRNFSR</sequence>
<evidence type="ECO:0000313" key="1">
    <source>
        <dbReference type="EMBL" id="KJJ87267.1"/>
    </source>
</evidence>
<accession>A0AAP0V5G6</accession>
<comment type="caution">
    <text evidence="1">The sequence shown here is derived from an EMBL/GenBank/DDBJ whole genome shotgun (WGS) entry which is preliminary data.</text>
</comment>
<dbReference type="Proteomes" id="UP000032541">
    <property type="component" value="Unassembled WGS sequence"/>
</dbReference>